<dbReference type="PANTHER" id="PTHR45432:SF2">
    <property type="entry name" value="CHAPERONE PROTEIN DNAJ 11, CHLOROPLASTIC"/>
    <property type="match status" value="1"/>
</dbReference>
<dbReference type="InterPro" id="IPR018253">
    <property type="entry name" value="DnaJ_domain_CS"/>
</dbReference>
<dbReference type="Gene3D" id="1.10.287.110">
    <property type="entry name" value="DnaJ domain"/>
    <property type="match status" value="1"/>
</dbReference>
<sequence>MADSHYSRSYGGCGGTPEAAAVGLAAAETLYDVLSLPAGADAREIKAAFRRLARRRHPDVVPPEGRAASGEEFKRILAAYSILSDPDERVKYDRQLTAAEARRRTCWSSFSRSYSAGFSRRTWETDQCW</sequence>
<dbReference type="Pfam" id="PF00226">
    <property type="entry name" value="DnaJ"/>
    <property type="match status" value="1"/>
</dbReference>
<evidence type="ECO:0000313" key="3">
    <source>
        <dbReference type="Proteomes" id="UP000663760"/>
    </source>
</evidence>
<dbReference type="CDD" id="cd06257">
    <property type="entry name" value="DnaJ"/>
    <property type="match status" value="1"/>
</dbReference>
<protein>
    <recommendedName>
        <fullName evidence="1">J domain-containing protein</fullName>
    </recommendedName>
</protein>
<dbReference type="SUPFAM" id="SSF46565">
    <property type="entry name" value="Chaperone J-domain"/>
    <property type="match status" value="1"/>
</dbReference>
<keyword evidence="3" id="KW-1185">Reference proteome</keyword>
<dbReference type="Proteomes" id="UP000663760">
    <property type="component" value="Chromosome 7"/>
</dbReference>
<proteinExistence type="predicted"/>
<dbReference type="PROSITE" id="PS50076">
    <property type="entry name" value="DNAJ_2"/>
    <property type="match status" value="1"/>
</dbReference>
<evidence type="ECO:0000259" key="1">
    <source>
        <dbReference type="PROSITE" id="PS50076"/>
    </source>
</evidence>
<organism evidence="2 3">
    <name type="scientific">Spirodela intermedia</name>
    <name type="common">Intermediate duckweed</name>
    <dbReference type="NCBI Taxonomy" id="51605"/>
    <lineage>
        <taxon>Eukaryota</taxon>
        <taxon>Viridiplantae</taxon>
        <taxon>Streptophyta</taxon>
        <taxon>Embryophyta</taxon>
        <taxon>Tracheophyta</taxon>
        <taxon>Spermatophyta</taxon>
        <taxon>Magnoliopsida</taxon>
        <taxon>Liliopsida</taxon>
        <taxon>Araceae</taxon>
        <taxon>Lemnoideae</taxon>
        <taxon>Spirodela</taxon>
    </lineage>
</organism>
<name>A0A7I8KPC5_SPIIN</name>
<evidence type="ECO:0000313" key="2">
    <source>
        <dbReference type="EMBL" id="CAA7399659.1"/>
    </source>
</evidence>
<dbReference type="GO" id="GO:0005783">
    <property type="term" value="C:endoplasmic reticulum"/>
    <property type="evidence" value="ECO:0007669"/>
    <property type="project" value="UniProtKB-ARBA"/>
</dbReference>
<dbReference type="PANTHER" id="PTHR45432">
    <property type="entry name" value="CHAPERONE PROTEIN DNAJ 11, CHLOROPLASTIC-LIKE"/>
    <property type="match status" value="1"/>
</dbReference>
<dbReference type="AlphaFoldDB" id="A0A7I8KPC5"/>
<dbReference type="InterPro" id="IPR001623">
    <property type="entry name" value="DnaJ_domain"/>
</dbReference>
<gene>
    <name evidence="2" type="ORF">SI8410_07010329</name>
</gene>
<dbReference type="PRINTS" id="PR00625">
    <property type="entry name" value="JDOMAIN"/>
</dbReference>
<dbReference type="PROSITE" id="PS00636">
    <property type="entry name" value="DNAJ_1"/>
    <property type="match status" value="1"/>
</dbReference>
<accession>A0A7I8KPC5</accession>
<dbReference type="EMBL" id="LR746270">
    <property type="protein sequence ID" value="CAA7399659.1"/>
    <property type="molecule type" value="Genomic_DNA"/>
</dbReference>
<feature type="domain" description="J" evidence="1">
    <location>
        <begin position="29"/>
        <end position="96"/>
    </location>
</feature>
<dbReference type="OrthoDB" id="445556at2759"/>
<dbReference type="InterPro" id="IPR036869">
    <property type="entry name" value="J_dom_sf"/>
</dbReference>
<reference evidence="2" key="1">
    <citation type="submission" date="2020-02" db="EMBL/GenBank/DDBJ databases">
        <authorList>
            <person name="Scholz U."/>
            <person name="Mascher M."/>
            <person name="Fiebig A."/>
        </authorList>
    </citation>
    <scope>NUCLEOTIDE SEQUENCE</scope>
</reference>
<dbReference type="SMART" id="SM00271">
    <property type="entry name" value="DnaJ"/>
    <property type="match status" value="1"/>
</dbReference>